<dbReference type="EMBL" id="PPHD01013702">
    <property type="protein sequence ID" value="POI29892.1"/>
    <property type="molecule type" value="Genomic_DNA"/>
</dbReference>
<dbReference type="AlphaFoldDB" id="A0A2P4T0L3"/>
<reference evidence="1 2" key="1">
    <citation type="submission" date="2018-01" db="EMBL/GenBank/DDBJ databases">
        <title>Comparison of the Chinese Bamboo Partridge and Red Junglefowl genome sequences highlights the importance of demography in genome evolution.</title>
        <authorList>
            <person name="Tiley G.P."/>
            <person name="Kimball R.T."/>
            <person name="Braun E.L."/>
            <person name="Burleigh J.G."/>
        </authorList>
    </citation>
    <scope>NUCLEOTIDE SEQUENCE [LARGE SCALE GENOMIC DNA]</scope>
    <source>
        <strain evidence="1">RTK389</strain>
        <tissue evidence="1">Blood</tissue>
    </source>
</reference>
<keyword evidence="2" id="KW-1185">Reference proteome</keyword>
<evidence type="ECO:0000313" key="1">
    <source>
        <dbReference type="EMBL" id="POI29892.1"/>
    </source>
</evidence>
<proteinExistence type="predicted"/>
<dbReference type="InterPro" id="IPR031464">
    <property type="entry name" value="DUF4680"/>
</dbReference>
<sequence length="158" mass="17755">MEPGRGKARLHVQHVYVHSFGSHRCGSIIRYSKGCQQAERDGAGSLLSITDRTRRQRAARVLRDEADPGPTAAAEGVQAAGSCGGVKHVNLRGGDTREEKADVFDFPFPSRNVEKVIKRKKKKTKVWLKVWKVISKMLEENEKFRHRLLACSQFNGEN</sequence>
<dbReference type="PANTHER" id="PTHR38655:SF1">
    <property type="entry name" value="SIMILAR TO RIKEN CDNA 4930524B15"/>
    <property type="match status" value="1"/>
</dbReference>
<dbReference type="Pfam" id="PF15730">
    <property type="entry name" value="DUF4680"/>
    <property type="match status" value="1"/>
</dbReference>
<gene>
    <name evidence="1" type="ORF">CIB84_006358</name>
</gene>
<accession>A0A2P4T0L3</accession>
<comment type="caution">
    <text evidence="1">The sequence shown here is derived from an EMBL/GenBank/DDBJ whole genome shotgun (WGS) entry which is preliminary data.</text>
</comment>
<name>A0A2P4T0L3_BAMTH</name>
<evidence type="ECO:0000313" key="2">
    <source>
        <dbReference type="Proteomes" id="UP000237246"/>
    </source>
</evidence>
<protein>
    <submittedName>
        <fullName evidence="1">Uncharacterized protein</fullName>
    </submittedName>
</protein>
<organism evidence="1 2">
    <name type="scientific">Bambusicola thoracicus</name>
    <name type="common">Chinese bamboo-partridge</name>
    <name type="synonym">Perdix thoracica</name>
    <dbReference type="NCBI Taxonomy" id="9083"/>
    <lineage>
        <taxon>Eukaryota</taxon>
        <taxon>Metazoa</taxon>
        <taxon>Chordata</taxon>
        <taxon>Craniata</taxon>
        <taxon>Vertebrata</taxon>
        <taxon>Euteleostomi</taxon>
        <taxon>Archelosauria</taxon>
        <taxon>Archosauria</taxon>
        <taxon>Dinosauria</taxon>
        <taxon>Saurischia</taxon>
        <taxon>Theropoda</taxon>
        <taxon>Coelurosauria</taxon>
        <taxon>Aves</taxon>
        <taxon>Neognathae</taxon>
        <taxon>Galloanserae</taxon>
        <taxon>Galliformes</taxon>
        <taxon>Phasianidae</taxon>
        <taxon>Perdicinae</taxon>
        <taxon>Bambusicola</taxon>
    </lineage>
</organism>
<dbReference type="OrthoDB" id="9392174at2759"/>
<dbReference type="Proteomes" id="UP000237246">
    <property type="component" value="Unassembled WGS sequence"/>
</dbReference>
<dbReference type="PANTHER" id="PTHR38655">
    <property type="entry name" value="SIMILAR TO RIKEN CDNA 4930524B15"/>
    <property type="match status" value="1"/>
</dbReference>